<dbReference type="EMBL" id="RBXT01000001">
    <property type="protein sequence ID" value="RKT77391.1"/>
    <property type="molecule type" value="Genomic_DNA"/>
</dbReference>
<dbReference type="AlphaFoldDB" id="A0A495XS70"/>
<evidence type="ECO:0008006" key="4">
    <source>
        <dbReference type="Google" id="ProtNLM"/>
    </source>
</evidence>
<comment type="caution">
    <text evidence="2">The sequence shown here is derived from an EMBL/GenBank/DDBJ whole genome shotgun (WGS) entry which is preliminary data.</text>
</comment>
<accession>A0A495XS70</accession>
<protein>
    <recommendedName>
        <fullName evidence="4">PH (Pleckstrin Homology) domain-containing protein</fullName>
    </recommendedName>
</protein>
<reference evidence="2 3" key="1">
    <citation type="submission" date="2018-10" db="EMBL/GenBank/DDBJ databases">
        <title>Sequencing the genomes of 1000 actinobacteria strains.</title>
        <authorList>
            <person name="Klenk H.-P."/>
        </authorList>
    </citation>
    <scope>NUCLEOTIDE SEQUENCE [LARGE SCALE GENOMIC DNA]</scope>
    <source>
        <strain evidence="2 3">DSM 44267</strain>
    </source>
</reference>
<keyword evidence="1" id="KW-1133">Transmembrane helix</keyword>
<sequence length="149" mass="16297">MTAPTALRPPAAHRIVTALMAPVLGFLVARLLLRLVGGMPSWLAYAVCALLAVVVAYRAWTTRIELRGDTVVVVNTLLTTRVPLADVTRVNDRGRIEVTAASSPRATHLPAEALHQPWWAFGHAAEVYTLNREQVRGWRRRATEADAAA</sequence>
<evidence type="ECO:0000313" key="3">
    <source>
        <dbReference type="Proteomes" id="UP000278440"/>
    </source>
</evidence>
<proteinExistence type="predicted"/>
<keyword evidence="1" id="KW-0472">Membrane</keyword>
<gene>
    <name evidence="2" type="ORF">DFJ68_0812</name>
</gene>
<evidence type="ECO:0000313" key="2">
    <source>
        <dbReference type="EMBL" id="RKT77391.1"/>
    </source>
</evidence>
<keyword evidence="3" id="KW-1185">Reference proteome</keyword>
<evidence type="ECO:0000256" key="1">
    <source>
        <dbReference type="SAM" id="Phobius"/>
    </source>
</evidence>
<dbReference type="Proteomes" id="UP000278440">
    <property type="component" value="Unassembled WGS sequence"/>
</dbReference>
<feature type="transmembrane region" description="Helical" evidence="1">
    <location>
        <begin position="12"/>
        <end position="36"/>
    </location>
</feature>
<dbReference type="OrthoDB" id="4863648at2"/>
<name>A0A495XS70_9MICO</name>
<keyword evidence="1" id="KW-0812">Transmembrane</keyword>
<feature type="transmembrane region" description="Helical" evidence="1">
    <location>
        <begin position="42"/>
        <end position="60"/>
    </location>
</feature>
<organism evidence="2 3">
    <name type="scientific">Terracoccus luteus</name>
    <dbReference type="NCBI Taxonomy" id="53356"/>
    <lineage>
        <taxon>Bacteria</taxon>
        <taxon>Bacillati</taxon>
        <taxon>Actinomycetota</taxon>
        <taxon>Actinomycetes</taxon>
        <taxon>Micrococcales</taxon>
        <taxon>Intrasporangiaceae</taxon>
        <taxon>Terracoccus</taxon>
    </lineage>
</organism>
<dbReference type="RefSeq" id="WP_147431509.1">
    <property type="nucleotide sequence ID" value="NZ_RBXT01000001.1"/>
</dbReference>